<dbReference type="RefSeq" id="WP_010007520.1">
    <property type="nucleotide sequence ID" value="NZ_JAGYGP010000004.1"/>
</dbReference>
<reference evidence="3 4" key="1">
    <citation type="journal article" date="2019" name="Appl. Microbiol. Biotechnol.">
        <title>Uncovering carbohydrate metabolism through a genotype-phenotype association study of 56 lactic acid bacteria genomes.</title>
        <authorList>
            <person name="Buron-Moles G."/>
            <person name="Chailyan A."/>
            <person name="Dolejs I."/>
            <person name="Forster J."/>
            <person name="Miks M.H."/>
        </authorList>
    </citation>
    <scope>NUCLEOTIDE SEQUENCE [LARGE SCALE GENOMIC DNA]</scope>
    <source>
        <strain evidence="3 4">ATCC 700006</strain>
    </source>
</reference>
<dbReference type="EMBL" id="PUFI01000007">
    <property type="protein sequence ID" value="TDG69077.1"/>
    <property type="molecule type" value="Genomic_DNA"/>
</dbReference>
<dbReference type="InterPro" id="IPR017036">
    <property type="entry name" value="Lmo0553-like"/>
</dbReference>
<keyword evidence="4" id="KW-1185">Reference proteome</keyword>
<evidence type="ECO:0000259" key="2">
    <source>
        <dbReference type="PROSITE" id="PS51371"/>
    </source>
</evidence>
<sequence>MFQQSLVIPKSQLTTVTENTTLAEVYELFNKSEHAHTRAIPILDQTGDLFRGNIYKQHVFEHVAKNGDLDLPVTTMMRNSTKFIFTTSNFYEAFFAIRDLPFIAVLDEHHSFYGIFTHDTLMNLLAQSWSVHDGGVAMAVISHNTRGDLTKISKIITKYADIVSVQSLRNDAQQPLVILFTLALPYDSEQLEKIVKQLKRKTYDVHSIENLDRFK</sequence>
<gene>
    <name evidence="3" type="ORF">C5L23_001208</name>
</gene>
<dbReference type="Gene3D" id="3.10.580.10">
    <property type="entry name" value="CBS-domain"/>
    <property type="match status" value="1"/>
</dbReference>
<accession>A0A4R5NA05</accession>
<keyword evidence="1" id="KW-0129">CBS domain</keyword>
<dbReference type="PROSITE" id="PS51371">
    <property type="entry name" value="CBS"/>
    <property type="match status" value="1"/>
</dbReference>
<dbReference type="InterPro" id="IPR000644">
    <property type="entry name" value="CBS_dom"/>
</dbReference>
<comment type="caution">
    <text evidence="3">The sequence shown here is derived from an EMBL/GenBank/DDBJ whole genome shotgun (WGS) entry which is preliminary data.</text>
</comment>
<dbReference type="STRING" id="907931.GCA_000165675_01176"/>
<dbReference type="AlphaFoldDB" id="A0A4R5NA05"/>
<dbReference type="SUPFAM" id="SSF54631">
    <property type="entry name" value="CBS-domain pair"/>
    <property type="match status" value="1"/>
</dbReference>
<dbReference type="Pfam" id="PF00571">
    <property type="entry name" value="CBS"/>
    <property type="match status" value="1"/>
</dbReference>
<dbReference type="PIRSF" id="PIRSF035040">
    <property type="entry name" value="UCP035040_CBS_Lmo0553"/>
    <property type="match status" value="1"/>
</dbReference>
<dbReference type="InterPro" id="IPR046342">
    <property type="entry name" value="CBS_dom_sf"/>
</dbReference>
<dbReference type="NCBIfam" id="NF038387">
    <property type="entry name" value="CBS_CbpA"/>
    <property type="match status" value="1"/>
</dbReference>
<feature type="domain" description="CBS" evidence="2">
    <location>
        <begin position="7"/>
        <end position="69"/>
    </location>
</feature>
<organism evidence="3 4">
    <name type="scientific">Leuconostoc fallax</name>
    <dbReference type="NCBI Taxonomy" id="1251"/>
    <lineage>
        <taxon>Bacteria</taxon>
        <taxon>Bacillati</taxon>
        <taxon>Bacillota</taxon>
        <taxon>Bacilli</taxon>
        <taxon>Lactobacillales</taxon>
        <taxon>Lactobacillaceae</taxon>
        <taxon>Leuconostoc</taxon>
    </lineage>
</organism>
<evidence type="ECO:0000256" key="1">
    <source>
        <dbReference type="PROSITE-ProRule" id="PRU00703"/>
    </source>
</evidence>
<evidence type="ECO:0000313" key="3">
    <source>
        <dbReference type="EMBL" id="TDG69077.1"/>
    </source>
</evidence>
<proteinExistence type="predicted"/>
<evidence type="ECO:0000313" key="4">
    <source>
        <dbReference type="Proteomes" id="UP000295681"/>
    </source>
</evidence>
<name>A0A4R5NA05_9LACO</name>
<dbReference type="Proteomes" id="UP000295681">
    <property type="component" value="Unassembled WGS sequence"/>
</dbReference>
<protein>
    <recommendedName>
        <fullName evidence="2">CBS domain-containing protein</fullName>
    </recommendedName>
</protein>